<dbReference type="EMBL" id="GBXM01001905">
    <property type="protein sequence ID" value="JAI06673.1"/>
    <property type="molecule type" value="Transcribed_RNA"/>
</dbReference>
<organism evidence="1">
    <name type="scientific">Anguilla anguilla</name>
    <name type="common">European freshwater eel</name>
    <name type="synonym">Muraena anguilla</name>
    <dbReference type="NCBI Taxonomy" id="7936"/>
    <lineage>
        <taxon>Eukaryota</taxon>
        <taxon>Metazoa</taxon>
        <taxon>Chordata</taxon>
        <taxon>Craniata</taxon>
        <taxon>Vertebrata</taxon>
        <taxon>Euteleostomi</taxon>
        <taxon>Actinopterygii</taxon>
        <taxon>Neopterygii</taxon>
        <taxon>Teleostei</taxon>
        <taxon>Anguilliformes</taxon>
        <taxon>Anguillidae</taxon>
        <taxon>Anguilla</taxon>
    </lineage>
</organism>
<evidence type="ECO:0000313" key="1">
    <source>
        <dbReference type="EMBL" id="JAI06673.1"/>
    </source>
</evidence>
<reference evidence="1" key="2">
    <citation type="journal article" date="2015" name="Fish Shellfish Immunol.">
        <title>Early steps in the European eel (Anguilla anguilla)-Vibrio vulnificus interaction in the gills: Role of the RtxA13 toxin.</title>
        <authorList>
            <person name="Callol A."/>
            <person name="Pajuelo D."/>
            <person name="Ebbesson L."/>
            <person name="Teles M."/>
            <person name="MacKenzie S."/>
            <person name="Amaro C."/>
        </authorList>
    </citation>
    <scope>NUCLEOTIDE SEQUENCE</scope>
</reference>
<accession>A0A0E9XVA2</accession>
<dbReference type="AlphaFoldDB" id="A0A0E9XVA2"/>
<name>A0A0E9XVA2_ANGAN</name>
<proteinExistence type="predicted"/>
<reference evidence="1" key="1">
    <citation type="submission" date="2014-11" db="EMBL/GenBank/DDBJ databases">
        <authorList>
            <person name="Amaro Gonzalez C."/>
        </authorList>
    </citation>
    <scope>NUCLEOTIDE SEQUENCE</scope>
</reference>
<sequence length="39" mass="4249">MDAHAECSSNTCSSIFLTTQLDLGHSLLLSVFRMHALVV</sequence>
<protein>
    <submittedName>
        <fullName evidence="1">Uncharacterized protein</fullName>
    </submittedName>
</protein>